<dbReference type="SUPFAM" id="SSF48452">
    <property type="entry name" value="TPR-like"/>
    <property type="match status" value="1"/>
</dbReference>
<proteinExistence type="predicted"/>
<dbReference type="Gene3D" id="1.25.40.10">
    <property type="entry name" value="Tetratricopeptide repeat domain"/>
    <property type="match status" value="1"/>
</dbReference>
<dbReference type="InterPro" id="IPR008969">
    <property type="entry name" value="CarboxyPept-like_regulatory"/>
</dbReference>
<organism evidence="2 3">
    <name type="scientific">Rasiella rasia</name>
    <dbReference type="NCBI Taxonomy" id="2744027"/>
    <lineage>
        <taxon>Bacteria</taxon>
        <taxon>Pseudomonadati</taxon>
        <taxon>Bacteroidota</taxon>
        <taxon>Flavobacteriia</taxon>
        <taxon>Flavobacteriales</taxon>
        <taxon>Flavobacteriaceae</taxon>
        <taxon>Rasiella</taxon>
    </lineage>
</organism>
<feature type="repeat" description="TPR" evidence="1">
    <location>
        <begin position="567"/>
        <end position="600"/>
    </location>
</feature>
<dbReference type="Proteomes" id="UP000505306">
    <property type="component" value="Chromosome"/>
</dbReference>
<dbReference type="Gene3D" id="2.60.40.1120">
    <property type="entry name" value="Carboxypeptidase-like, regulatory domain"/>
    <property type="match status" value="1"/>
</dbReference>
<evidence type="ECO:0000313" key="2">
    <source>
        <dbReference type="EMBL" id="QIE60001.1"/>
    </source>
</evidence>
<dbReference type="InterPro" id="IPR011990">
    <property type="entry name" value="TPR-like_helical_dom_sf"/>
</dbReference>
<dbReference type="KEGG" id="mgel:G5B37_10625"/>
<dbReference type="EMBL" id="CP049057">
    <property type="protein sequence ID" value="QIE60001.1"/>
    <property type="molecule type" value="Genomic_DNA"/>
</dbReference>
<dbReference type="RefSeq" id="WP_164680013.1">
    <property type="nucleotide sequence ID" value="NZ_CP049057.1"/>
</dbReference>
<sequence>MNLVVRFLILILIISSGASSIGQTLLRGTILDGETKQPIGDAKFGISNQGIGAITNKDGKFTYRKYHHVLSEASTFEVSAKGYISLRGSVDVLRKLQNKRGKIYLEKISEENIHLPQALGKITVFWDASSKTRARDTEREITFLKEFLTTKSGAEVRVVIFNESIVSNTSFSISEATTATLIQLIENVSYKGYSDYSLLEIEPADEILLFAENKPMFGTFQLDQNIPVHSINSGLNTISDLYFESLADFTSGSYKKLRQNEHTMTSVTNESYITGQFLQGEMPVPYAIIAKEGSLQEFNTDAEGYFKVPATAGDRLTFYSLGNYPKTLTVASKTLYQVMAVPKAEQLAEVNLKASYKRSEYAFDSILQLDMVEGREVPVRSVHKSQFNRNAFTIGDAIDGIYGARSYYSPRQGQTYITVGGGCARVFVDGVEMRVESIPVHLVENISIFKSYSRVLPCPSRIIVTTRLHKDRIDQRLRKKGYEQLKNNFYTEEVPILNFDAVATDYLIDVDSKLSTKIKLEKYRSLRKRYKDKVDFYVEMALYFYQLDAGAAREVRNDFAFVANDNVKALRILAYLHEHAREFLQAQKVYTRILEMAPNEPQSYRDLALMFQETGAYDKSLELYLNMLGNGVPGVDFTPLHSVLSNELQRLINLYKHKIDYHRLPNDWLVTNFNIDVRMTATWSDTNVPFEFQFVNPEKRFYNWNSDDNITKKALKETTTEEFVIDDAQSGNWLINVRYTGDENASNIPPYLKYTVYKNFGTPQEQRQIKLVKLDTQIKKVTLDSFNYSKTQP</sequence>
<keyword evidence="3" id="KW-1185">Reference proteome</keyword>
<protein>
    <submittedName>
        <fullName evidence="2">Uncharacterized protein</fullName>
    </submittedName>
</protein>
<evidence type="ECO:0000313" key="3">
    <source>
        <dbReference type="Proteomes" id="UP000505306"/>
    </source>
</evidence>
<dbReference type="SUPFAM" id="SSF49464">
    <property type="entry name" value="Carboxypeptidase regulatory domain-like"/>
    <property type="match status" value="1"/>
</dbReference>
<name>A0A6G6GQK8_9FLAO</name>
<keyword evidence="1" id="KW-0802">TPR repeat</keyword>
<dbReference type="InterPro" id="IPR019734">
    <property type="entry name" value="TPR_rpt"/>
</dbReference>
<accession>A0A6G6GQK8</accession>
<dbReference type="PROSITE" id="PS50005">
    <property type="entry name" value="TPR"/>
    <property type="match status" value="1"/>
</dbReference>
<dbReference type="AlphaFoldDB" id="A0A6G6GQK8"/>
<gene>
    <name evidence="2" type="ORF">G5B37_10625</name>
</gene>
<reference evidence="2 3" key="1">
    <citation type="submission" date="2020-02" db="EMBL/GenBank/DDBJ databases">
        <title>Complete genome sequence of Flavobacteriaceae bacterium.</title>
        <authorList>
            <person name="Kim S.-J."/>
            <person name="Kim Y.-S."/>
            <person name="Kim K.-H."/>
        </authorList>
    </citation>
    <scope>NUCLEOTIDE SEQUENCE [LARGE SCALE GENOMIC DNA]</scope>
    <source>
        <strain evidence="2 3">RR4-40</strain>
    </source>
</reference>
<evidence type="ECO:0000256" key="1">
    <source>
        <dbReference type="PROSITE-ProRule" id="PRU00339"/>
    </source>
</evidence>